<dbReference type="Proteomes" id="UP000502117">
    <property type="component" value="Chromosome"/>
</dbReference>
<gene>
    <name evidence="2" type="ORF">GII14_06470</name>
</gene>
<protein>
    <recommendedName>
        <fullName evidence="4">DUF637 domain-containing protein</fullName>
    </recommendedName>
</protein>
<dbReference type="AlphaFoldDB" id="A0A6G7LPY9"/>
<evidence type="ECO:0000313" key="2">
    <source>
        <dbReference type="EMBL" id="QIJ03857.1"/>
    </source>
</evidence>
<sequence length="336" mass="34702">MSYTDPSGFFFDKLWKAIKPFIGAIAAVVVSIYCQVCGATIWNAAMTGAAIGAGSAAINGGNILKGALIGAFSGATFQQIGANFNGAEGSGFFAEGGLGHIAAHGITGGVTSVLQGGKFGHGFLSAGLTKALNINNIVGTAAKDAGLRVAMAAVVGGTISKLTGGKFTNGAITAAFAQAFNGEQQAKKAESLRETPEQRKLREAGDVEGYYKARAAAGDSYAARALMVVQDLCSSVDACIMSLANFGLKGTALINGVKIDMQDVRLQLMNKHAEFVEGDNLGVPGLLNPRQIAEYHHQVFNGLGLPSSTFGGTPLTGTLWEADVWDPIWCKGCDTQ</sequence>
<keyword evidence="1" id="KW-1133">Transmembrane helix</keyword>
<accession>A0A6G7LPY9</accession>
<feature type="transmembrane region" description="Helical" evidence="1">
    <location>
        <begin position="21"/>
        <end position="42"/>
    </location>
</feature>
<proteinExistence type="predicted"/>
<dbReference type="EMBL" id="CP045857">
    <property type="protein sequence ID" value="QIJ03857.1"/>
    <property type="molecule type" value="Genomic_DNA"/>
</dbReference>
<keyword evidence="1" id="KW-0812">Transmembrane</keyword>
<name>A0A6G7LPY9_9GAMM</name>
<dbReference type="KEGG" id="schk:GII14_06470"/>
<evidence type="ECO:0008006" key="4">
    <source>
        <dbReference type="Google" id="ProtNLM"/>
    </source>
</evidence>
<organism evidence="2 3">
    <name type="scientific">Shewanella chilikensis</name>
    <dbReference type="NCBI Taxonomy" id="558541"/>
    <lineage>
        <taxon>Bacteria</taxon>
        <taxon>Pseudomonadati</taxon>
        <taxon>Pseudomonadota</taxon>
        <taxon>Gammaproteobacteria</taxon>
        <taxon>Alteromonadales</taxon>
        <taxon>Shewanellaceae</taxon>
        <taxon>Shewanella</taxon>
    </lineage>
</organism>
<dbReference type="RefSeq" id="WP_165564702.1">
    <property type="nucleotide sequence ID" value="NZ_CP045857.1"/>
</dbReference>
<reference evidence="2 3" key="1">
    <citation type="submission" date="2019-11" db="EMBL/GenBank/DDBJ databases">
        <title>Complete Genome Sequence of Shewanella chilikensis Strain DC57, Isolated from Corroded Seal Rings at a floating production facility in Australia.</title>
        <authorList>
            <person name="Salgar-Chaparro S.J."/>
            <person name="Castillo-Villamizar G.A."/>
            <person name="Poehlein A."/>
            <person name="Daniel R."/>
            <person name="Machuca L."/>
        </authorList>
    </citation>
    <scope>NUCLEOTIDE SEQUENCE [LARGE SCALE GENOMIC DNA]</scope>
    <source>
        <strain evidence="2 3">DC57</strain>
    </source>
</reference>
<evidence type="ECO:0000256" key="1">
    <source>
        <dbReference type="SAM" id="Phobius"/>
    </source>
</evidence>
<keyword evidence="1" id="KW-0472">Membrane</keyword>
<evidence type="ECO:0000313" key="3">
    <source>
        <dbReference type="Proteomes" id="UP000502117"/>
    </source>
</evidence>